<dbReference type="SUPFAM" id="SSF64182">
    <property type="entry name" value="DHH phosphoesterases"/>
    <property type="match status" value="1"/>
</dbReference>
<comment type="catalytic activity">
    <reaction evidence="1">
        <text>3',3'-c-di-AMP + H2O = 5'-O-phosphonoadenylyl-(3'-&gt;5')-adenosine + H(+)</text>
        <dbReference type="Rhea" id="RHEA:54420"/>
        <dbReference type="ChEBI" id="CHEBI:15377"/>
        <dbReference type="ChEBI" id="CHEBI:15378"/>
        <dbReference type="ChEBI" id="CHEBI:71500"/>
        <dbReference type="ChEBI" id="CHEBI:138171"/>
    </reaction>
</comment>
<feature type="binding site" evidence="2">
    <location>
        <position position="506"/>
    </location>
    <ligand>
        <name>Mn(2+)</name>
        <dbReference type="ChEBI" id="CHEBI:29035"/>
        <label>2</label>
    </ligand>
</feature>
<feature type="binding site" evidence="2">
    <location>
        <position position="360"/>
    </location>
    <ligand>
        <name>Mn(2+)</name>
        <dbReference type="ChEBI" id="CHEBI:29035"/>
        <label>2</label>
    </ligand>
</feature>
<keyword evidence="3" id="KW-0812">Transmembrane</keyword>
<feature type="binding site" evidence="2">
    <location>
        <position position="427"/>
    </location>
    <ligand>
        <name>Mn(2+)</name>
        <dbReference type="ChEBI" id="CHEBI:29035"/>
        <label>1</label>
    </ligand>
</feature>
<comment type="subcellular location">
    <subcellularLocation>
        <location evidence="1">Cell membrane</location>
    </subcellularLocation>
</comment>
<keyword evidence="1" id="KW-1003">Cell membrane</keyword>
<feature type="binding site" evidence="2">
    <location>
        <position position="451"/>
    </location>
    <ligand>
        <name>Mn(2+)</name>
        <dbReference type="ChEBI" id="CHEBI:29035"/>
        <label>2</label>
    </ligand>
</feature>
<proteinExistence type="inferred from homology"/>
<dbReference type="FunFam" id="3.90.1640.10:FF:000002">
    <property type="entry name" value="Cyclic-di-AMP phosphodiesterase"/>
    <property type="match status" value="1"/>
</dbReference>
<dbReference type="GO" id="GO:0046872">
    <property type="term" value="F:metal ion binding"/>
    <property type="evidence" value="ECO:0007669"/>
    <property type="project" value="UniProtKB-KW"/>
</dbReference>
<feature type="binding site" evidence="2">
    <location>
        <position position="358"/>
    </location>
    <ligand>
        <name>Mn(2+)</name>
        <dbReference type="ChEBI" id="CHEBI:29035"/>
        <label>1</label>
    </ligand>
</feature>
<dbReference type="EC" id="3.1.4.-" evidence="1"/>
<dbReference type="Gene3D" id="3.10.310.30">
    <property type="match status" value="1"/>
</dbReference>
<feature type="transmembrane region" description="Helical" evidence="3">
    <location>
        <begin position="9"/>
        <end position="27"/>
    </location>
</feature>
<dbReference type="GO" id="GO:0003676">
    <property type="term" value="F:nucleic acid binding"/>
    <property type="evidence" value="ECO:0007669"/>
    <property type="project" value="UniProtKB-UniRule"/>
</dbReference>
<protein>
    <recommendedName>
        <fullName evidence="1">Cyclic-di-AMP phosphodiesterase</fullName>
        <ecNumber evidence="1">3.1.4.-</ecNumber>
    </recommendedName>
</protein>
<dbReference type="InterPro" id="IPR014528">
    <property type="entry name" value="GdpP/PdeA"/>
</dbReference>
<feature type="transmembrane region" description="Helical" evidence="3">
    <location>
        <begin position="33"/>
        <end position="51"/>
    </location>
</feature>
<sequence>MNNSKTTKSSYMISIIICIILSLIILFQGYMYFAYILLLITIGLSIYYFNYRSKSENKDQNSYGETVESKEINVTYIVEDFVRETMMLQIYPLVIIKENGEVIWHNKVFEDTFESINYNGEVISSIVRGLELDEIMKLSNGIYYKAKLNKRIYEIYSRNLKLEENDNIHLVYFNDITNITEATKESVMLIEVDNLSEVVKMTEENNGPFLIAEVEKNINLYAQALNAMIRKYDNNKYVLSVPDYNIDSQIATKFDILDKVREINLGNKMEVTLSIGVGRGGSSPSQNHAYAITAKELALGRGGDQAVVKKGEKLSFFGGNKKELEKRTRVRARVVGHALKDLIYESSKVYIMGHKNPDMDCFGAAVGIAAVVRQLGKQCNIVLNNDNKAIDGFLDKIKQIKDYDDVFINSESAASSIDDDTLLIIVDVHSRGYVLDKNIYEKSKKIVIIDHHRRSPDFIEGALLTYIEVYASSTSELVTEIVQYMLEKPKLHQLEAEALLAGIAMDTKNFVFKTGVRTFEAASFLRRAGADTVDIKRFFSNDLKSYIQKAETIRSAEVVNNIAIAVCPPNITQTVIAAQVADDLLNITGIQASFVFVKIDRDIHISGRSLGDVNVQVILESLGGGGHMTMAGAKLTDVAIEDAKKILQKAISENLREGE</sequence>
<keyword evidence="6" id="KW-1185">Reference proteome</keyword>
<feature type="binding site" evidence="2">
    <location>
        <position position="354"/>
    </location>
    <ligand>
        <name>Mn(2+)</name>
        <dbReference type="ChEBI" id="CHEBI:29035"/>
        <label>1</label>
    </ligand>
</feature>
<name>A0A9W5Y3A7_9CLOT</name>
<evidence type="ECO:0000256" key="3">
    <source>
        <dbReference type="SAM" id="Phobius"/>
    </source>
</evidence>
<gene>
    <name evidence="5" type="ORF">CFOLD11_26670</name>
</gene>
<evidence type="ECO:0000313" key="6">
    <source>
        <dbReference type="Proteomes" id="UP001057868"/>
    </source>
</evidence>
<feature type="binding site" evidence="2">
    <location>
        <position position="427"/>
    </location>
    <ligand>
        <name>Mn(2+)</name>
        <dbReference type="ChEBI" id="CHEBI:29035"/>
        <label>2</label>
    </ligand>
</feature>
<dbReference type="GO" id="GO:0016787">
    <property type="term" value="F:hydrolase activity"/>
    <property type="evidence" value="ECO:0007669"/>
    <property type="project" value="UniProtKB-UniRule"/>
</dbReference>
<dbReference type="InterPro" id="IPR051319">
    <property type="entry name" value="Oligoribo/pAp-PDE_c-di-AMP_PDE"/>
</dbReference>
<dbReference type="Gene3D" id="3.30.450.20">
    <property type="entry name" value="PAS domain"/>
    <property type="match status" value="1"/>
</dbReference>
<feature type="domain" description="GGDEF" evidence="4">
    <location>
        <begin position="183"/>
        <end position="311"/>
    </location>
</feature>
<keyword evidence="1 3" id="KW-0472">Membrane</keyword>
<keyword evidence="3" id="KW-1133">Transmembrane helix</keyword>
<evidence type="ECO:0000256" key="2">
    <source>
        <dbReference type="PIRSR" id="PIRSR026583-50"/>
    </source>
</evidence>
<reference evidence="5" key="1">
    <citation type="journal article" date="2023" name="Int. J. Syst. Evol. Microbiol.">
        <title>&lt;i&gt;Clostridium folliculivorans&lt;/i&gt; sp. nov., isolated from soil samples of an organic paddy in Japan.</title>
        <authorList>
            <person name="Tazawa J."/>
            <person name="Kobayashi H."/>
            <person name="Tanizawa Y."/>
            <person name="Uchino A."/>
            <person name="Tanaka F."/>
            <person name="Urashima Y."/>
            <person name="Miura S."/>
            <person name="Sakamoto M."/>
            <person name="Ohkuma M."/>
            <person name="Tohno M."/>
        </authorList>
    </citation>
    <scope>NUCLEOTIDE SEQUENCE</scope>
    <source>
        <strain evidence="5">D1-1</strain>
    </source>
</reference>
<dbReference type="Pfam" id="PF01368">
    <property type="entry name" value="DHH"/>
    <property type="match status" value="1"/>
</dbReference>
<keyword evidence="2" id="KW-0464">Manganese</keyword>
<dbReference type="Proteomes" id="UP001057868">
    <property type="component" value="Unassembled WGS sequence"/>
</dbReference>
<comment type="function">
    <text evidence="1">Has phosphodiesterase (PDE) activity against cyclic-di-AMP (c-di-AMP).</text>
</comment>
<dbReference type="PANTHER" id="PTHR47618">
    <property type="entry name" value="BIFUNCTIONAL OLIGORIBONUCLEASE AND PAP PHOSPHATASE NRNA"/>
    <property type="match status" value="1"/>
</dbReference>
<dbReference type="GO" id="GO:0005886">
    <property type="term" value="C:plasma membrane"/>
    <property type="evidence" value="ECO:0007669"/>
    <property type="project" value="UniProtKB-SubCell"/>
</dbReference>
<dbReference type="InterPro" id="IPR001667">
    <property type="entry name" value="DDH_dom"/>
</dbReference>
<dbReference type="InterPro" id="IPR038763">
    <property type="entry name" value="DHH_sf"/>
</dbReference>
<accession>A0A9W5Y3A7</accession>
<dbReference type="EMBL" id="BQXY01000004">
    <property type="protein sequence ID" value="GKU25841.1"/>
    <property type="molecule type" value="Genomic_DNA"/>
</dbReference>
<comment type="cofactor">
    <cofactor evidence="2">
        <name>Mn(2+)</name>
        <dbReference type="ChEBI" id="CHEBI:29035"/>
    </cofactor>
    <text evidence="2">For phosphodiesterase activity, probably binds 2 Mn(2+) per subunit.</text>
</comment>
<dbReference type="Gene3D" id="3.90.1640.10">
    <property type="entry name" value="inorganic pyrophosphatase (n-terminal core)"/>
    <property type="match status" value="1"/>
</dbReference>
<evidence type="ECO:0000259" key="4">
    <source>
        <dbReference type="PROSITE" id="PS50887"/>
    </source>
</evidence>
<comment type="caution">
    <text evidence="5">The sequence shown here is derived from an EMBL/GenBank/DDBJ whole genome shotgun (WGS) entry which is preliminary data.</text>
</comment>
<dbReference type="Pfam" id="PF24898">
    <property type="entry name" value="GGDEF_GdpP"/>
    <property type="match status" value="1"/>
</dbReference>
<dbReference type="Pfam" id="PF02272">
    <property type="entry name" value="DHHA1"/>
    <property type="match status" value="1"/>
</dbReference>
<evidence type="ECO:0000313" key="5">
    <source>
        <dbReference type="EMBL" id="GKU25841.1"/>
    </source>
</evidence>
<dbReference type="PIRSF" id="PIRSF026583">
    <property type="entry name" value="YybT"/>
    <property type="match status" value="1"/>
</dbReference>
<dbReference type="PROSITE" id="PS50887">
    <property type="entry name" value="GGDEF"/>
    <property type="match status" value="1"/>
</dbReference>
<organism evidence="5 6">
    <name type="scientific">Clostridium folliculivorans</name>
    <dbReference type="NCBI Taxonomy" id="2886038"/>
    <lineage>
        <taxon>Bacteria</taxon>
        <taxon>Bacillati</taxon>
        <taxon>Bacillota</taxon>
        <taxon>Clostridia</taxon>
        <taxon>Eubacteriales</taxon>
        <taxon>Clostridiaceae</taxon>
        <taxon>Clostridium</taxon>
    </lineage>
</organism>
<dbReference type="PANTHER" id="PTHR47618:SF2">
    <property type="entry name" value="CYCLIC-DI-AMP PHOSPHODIESTERASE GDPP"/>
    <property type="match status" value="1"/>
</dbReference>
<dbReference type="AlphaFoldDB" id="A0A9W5Y3A7"/>
<evidence type="ECO:0000256" key="1">
    <source>
        <dbReference type="PIRNR" id="PIRNR026583"/>
    </source>
</evidence>
<comment type="similarity">
    <text evidence="1">Belongs to the GdpP/PdeA phosphodiesterase family.</text>
</comment>
<dbReference type="RefSeq" id="WP_261852786.1">
    <property type="nucleotide sequence ID" value="NZ_BQXY01000004.1"/>
</dbReference>
<keyword evidence="2" id="KW-0479">Metal-binding</keyword>
<dbReference type="InterPro" id="IPR003156">
    <property type="entry name" value="DHHA1_dom"/>
</dbReference>
<keyword evidence="1" id="KW-0378">Hydrolase</keyword>
<dbReference type="InterPro" id="IPR000160">
    <property type="entry name" value="GGDEF_dom"/>
</dbReference>